<dbReference type="Proteomes" id="UP000185944">
    <property type="component" value="Unassembled WGS sequence"/>
</dbReference>
<dbReference type="InterPro" id="IPR004640">
    <property type="entry name" value="HscB"/>
</dbReference>
<evidence type="ECO:0000313" key="3">
    <source>
        <dbReference type="Proteomes" id="UP000185944"/>
    </source>
</evidence>
<dbReference type="GO" id="GO:0001671">
    <property type="term" value="F:ATPase activator activity"/>
    <property type="evidence" value="ECO:0007669"/>
    <property type="project" value="InterPro"/>
</dbReference>
<protein>
    <recommendedName>
        <fullName evidence="1">J domain-containing protein</fullName>
    </recommendedName>
</protein>
<dbReference type="RefSeq" id="XP_067545334.1">
    <property type="nucleotide sequence ID" value="XM_067687626.1"/>
</dbReference>
<dbReference type="InterPro" id="IPR036869">
    <property type="entry name" value="J_dom_sf"/>
</dbReference>
<dbReference type="Gene3D" id="1.10.287.110">
    <property type="entry name" value="DnaJ domain"/>
    <property type="match status" value="1"/>
</dbReference>
<dbReference type="PROSITE" id="PS50076">
    <property type="entry name" value="DNAJ_2"/>
    <property type="match status" value="1"/>
</dbReference>
<dbReference type="EMBL" id="LTDL01000014">
    <property type="protein sequence ID" value="OAG31733.1"/>
    <property type="molecule type" value="Genomic_DNA"/>
</dbReference>
<evidence type="ECO:0000259" key="1">
    <source>
        <dbReference type="PROSITE" id="PS50076"/>
    </source>
</evidence>
<dbReference type="Pfam" id="PF00226">
    <property type="entry name" value="DnaJ"/>
    <property type="match status" value="1"/>
</dbReference>
<dbReference type="GO" id="GO:0005739">
    <property type="term" value="C:mitochondrion"/>
    <property type="evidence" value="ECO:0007669"/>
    <property type="project" value="TreeGrafter"/>
</dbReference>
<sequence length="181" mass="20999">MEKTLFQIFKTPSSSFSQSSLKKVYYDLMKKVHPDASSAIPVREKEALSGFLSQAYAKLKDDYRRSVYSYSVEHNKNLVQRTFANVQDFFGTGDTLTVIDTAKDRVGCDRKMVDPEFLDRILSLEDAIEHSTPEELQGLERTVAEEIDKCRRNSTDLMHLVRWRYFNRLLESVRNKELGQC</sequence>
<comment type="caution">
    <text evidence="2">The sequence shown here is derived from an EMBL/GenBank/DDBJ whole genome shotgun (WGS) entry which is preliminary data.</text>
</comment>
<dbReference type="PANTHER" id="PTHR14021">
    <property type="entry name" value="IRON-SULFUR CLUSTER CO-CHAPERONE PROTEIN HSCB"/>
    <property type="match status" value="1"/>
</dbReference>
<dbReference type="STRING" id="1805483.A0A177EID7"/>
<reference evidence="2 3" key="1">
    <citation type="submission" date="2016-02" db="EMBL/GenBank/DDBJ databases">
        <title>Discovery of a natural microsporidian pathogen with a broad tissue tropism in Caenorhabditis elegans.</title>
        <authorList>
            <person name="Luallen R.J."/>
            <person name="Reinke A.W."/>
            <person name="Tong L."/>
            <person name="Botts M.R."/>
            <person name="Felix M.-A."/>
            <person name="Troemel E.R."/>
        </authorList>
    </citation>
    <scope>NUCLEOTIDE SEQUENCE [LARGE SCALE GENOMIC DNA]</scope>
    <source>
        <strain evidence="2 3">JUm2807</strain>
    </source>
</reference>
<dbReference type="AlphaFoldDB" id="A0A177EID7"/>
<feature type="domain" description="J" evidence="1">
    <location>
        <begin position="4"/>
        <end position="72"/>
    </location>
</feature>
<name>A0A177EID7_9MICR</name>
<evidence type="ECO:0000313" key="2">
    <source>
        <dbReference type="EMBL" id="OAG31733.1"/>
    </source>
</evidence>
<dbReference type="GO" id="GO:0044571">
    <property type="term" value="P:[2Fe-2S] cluster assembly"/>
    <property type="evidence" value="ECO:0007669"/>
    <property type="project" value="InterPro"/>
</dbReference>
<dbReference type="GO" id="GO:0051087">
    <property type="term" value="F:protein-folding chaperone binding"/>
    <property type="evidence" value="ECO:0007669"/>
    <property type="project" value="InterPro"/>
</dbReference>
<dbReference type="GeneID" id="93646558"/>
<proteinExistence type="predicted"/>
<dbReference type="OrthoDB" id="445556at2759"/>
<gene>
    <name evidence="2" type="ORF">NEDG_00208</name>
</gene>
<dbReference type="SUPFAM" id="SSF46565">
    <property type="entry name" value="Chaperone J-domain"/>
    <property type="match status" value="1"/>
</dbReference>
<organism evidence="2 3">
    <name type="scientific">Nematocida displodere</name>
    <dbReference type="NCBI Taxonomy" id="1805483"/>
    <lineage>
        <taxon>Eukaryota</taxon>
        <taxon>Fungi</taxon>
        <taxon>Fungi incertae sedis</taxon>
        <taxon>Microsporidia</taxon>
        <taxon>Nematocida</taxon>
    </lineage>
</organism>
<dbReference type="InterPro" id="IPR001623">
    <property type="entry name" value="DnaJ_domain"/>
</dbReference>
<dbReference type="SMART" id="SM00271">
    <property type="entry name" value="DnaJ"/>
    <property type="match status" value="1"/>
</dbReference>
<dbReference type="PANTHER" id="PTHR14021:SF15">
    <property type="entry name" value="IRON-SULFUR CLUSTER CO-CHAPERONE PROTEIN HSCB"/>
    <property type="match status" value="1"/>
</dbReference>
<accession>A0A177EID7</accession>
<dbReference type="VEuPathDB" id="MicrosporidiaDB:NEDG_00208"/>
<keyword evidence="3" id="KW-1185">Reference proteome</keyword>